<feature type="transmembrane region" description="Helical" evidence="10">
    <location>
        <begin position="262"/>
        <end position="282"/>
    </location>
</feature>
<dbReference type="CDD" id="cd00637">
    <property type="entry name" value="7tm_classA_rhodopsin-like"/>
    <property type="match status" value="2"/>
</dbReference>
<feature type="transmembrane region" description="Helical" evidence="10">
    <location>
        <begin position="531"/>
        <end position="554"/>
    </location>
</feature>
<keyword evidence="8" id="KW-0325">Glycoprotein</keyword>
<feature type="transmembrane region" description="Helical" evidence="10">
    <location>
        <begin position="453"/>
        <end position="472"/>
    </location>
</feature>
<dbReference type="Proteomes" id="UP000275408">
    <property type="component" value="Unassembled WGS sequence"/>
</dbReference>
<accession>A0A3M6TZG3</accession>
<feature type="transmembrane region" description="Helical" evidence="10">
    <location>
        <begin position="334"/>
        <end position="359"/>
    </location>
</feature>
<proteinExistence type="predicted"/>
<dbReference type="EMBL" id="RCHS01002572">
    <property type="protein sequence ID" value="RMX46800.1"/>
    <property type="molecule type" value="Genomic_DNA"/>
</dbReference>
<comment type="caution">
    <text evidence="12">The sequence shown here is derived from an EMBL/GenBank/DDBJ whole genome shotgun (WGS) entry which is preliminary data.</text>
</comment>
<keyword evidence="2" id="KW-1003">Cell membrane</keyword>
<feature type="transmembrane region" description="Helical" evidence="10">
    <location>
        <begin position="95"/>
        <end position="118"/>
    </location>
</feature>
<feature type="transmembrane region" description="Helical" evidence="10">
    <location>
        <begin position="371"/>
        <end position="392"/>
    </location>
</feature>
<dbReference type="PANTHER" id="PTHR24246:SF27">
    <property type="entry name" value="ADENOSINE RECEPTOR, ISOFORM A"/>
    <property type="match status" value="1"/>
</dbReference>
<keyword evidence="13" id="KW-1185">Reference proteome</keyword>
<dbReference type="PRINTS" id="PR00237">
    <property type="entry name" value="GPCRRHODOPSN"/>
</dbReference>
<feature type="transmembrane region" description="Helical" evidence="10">
    <location>
        <begin position="179"/>
        <end position="197"/>
    </location>
</feature>
<reference evidence="12 13" key="1">
    <citation type="journal article" date="2018" name="Sci. Rep.">
        <title>Comparative analysis of the Pocillopora damicornis genome highlights role of immune system in coral evolution.</title>
        <authorList>
            <person name="Cunning R."/>
            <person name="Bay R.A."/>
            <person name="Gillette P."/>
            <person name="Baker A.C."/>
            <person name="Traylor-Knowles N."/>
        </authorList>
    </citation>
    <scope>NUCLEOTIDE SEQUENCE [LARGE SCALE GENOMIC DNA]</scope>
    <source>
        <strain evidence="12">RSMAS</strain>
        <tissue evidence="12">Whole animal</tissue>
    </source>
</reference>
<dbReference type="Pfam" id="PF00001">
    <property type="entry name" value="7tm_1"/>
    <property type="match status" value="2"/>
</dbReference>
<dbReference type="OrthoDB" id="9894375at2759"/>
<evidence type="ECO:0000256" key="1">
    <source>
        <dbReference type="ARBA" id="ARBA00004651"/>
    </source>
</evidence>
<gene>
    <name evidence="12" type="ORF">pdam_00019553</name>
</gene>
<evidence type="ECO:0000256" key="5">
    <source>
        <dbReference type="ARBA" id="ARBA00023040"/>
    </source>
</evidence>
<comment type="subcellular location">
    <subcellularLocation>
        <location evidence="1">Cell membrane</location>
        <topology evidence="1">Multi-pass membrane protein</topology>
    </subcellularLocation>
</comment>
<keyword evidence="6 10" id="KW-0472">Membrane</keyword>
<dbReference type="InterPro" id="IPR017452">
    <property type="entry name" value="GPCR_Rhodpsn_7TM"/>
</dbReference>
<evidence type="ECO:0000256" key="6">
    <source>
        <dbReference type="ARBA" id="ARBA00023136"/>
    </source>
</evidence>
<keyword evidence="9" id="KW-0807">Transducer</keyword>
<evidence type="ECO:0000256" key="9">
    <source>
        <dbReference type="ARBA" id="ARBA00023224"/>
    </source>
</evidence>
<evidence type="ECO:0000256" key="8">
    <source>
        <dbReference type="ARBA" id="ARBA00023180"/>
    </source>
</evidence>
<dbReference type="PROSITE" id="PS50262">
    <property type="entry name" value="G_PROTEIN_RECEP_F1_2"/>
    <property type="match status" value="2"/>
</dbReference>
<dbReference type="SUPFAM" id="SSF81321">
    <property type="entry name" value="Family A G protein-coupled receptor-like"/>
    <property type="match status" value="2"/>
</dbReference>
<dbReference type="GO" id="GO:0004930">
    <property type="term" value="F:G protein-coupled receptor activity"/>
    <property type="evidence" value="ECO:0007669"/>
    <property type="project" value="UniProtKB-KW"/>
</dbReference>
<dbReference type="PANTHER" id="PTHR24246">
    <property type="entry name" value="OLFACTORY RECEPTOR AND ADENOSINE RECEPTOR"/>
    <property type="match status" value="1"/>
</dbReference>
<keyword evidence="7" id="KW-0675">Receptor</keyword>
<organism evidence="12 13">
    <name type="scientific">Pocillopora damicornis</name>
    <name type="common">Cauliflower coral</name>
    <name type="synonym">Millepora damicornis</name>
    <dbReference type="NCBI Taxonomy" id="46731"/>
    <lineage>
        <taxon>Eukaryota</taxon>
        <taxon>Metazoa</taxon>
        <taxon>Cnidaria</taxon>
        <taxon>Anthozoa</taxon>
        <taxon>Hexacorallia</taxon>
        <taxon>Scleractinia</taxon>
        <taxon>Astrocoeniina</taxon>
        <taxon>Pocilloporidae</taxon>
        <taxon>Pocillopora</taxon>
    </lineage>
</organism>
<evidence type="ECO:0000256" key="3">
    <source>
        <dbReference type="ARBA" id="ARBA00022692"/>
    </source>
</evidence>
<dbReference type="GO" id="GO:0005886">
    <property type="term" value="C:plasma membrane"/>
    <property type="evidence" value="ECO:0007669"/>
    <property type="project" value="UniProtKB-SubCell"/>
</dbReference>
<evidence type="ECO:0000313" key="13">
    <source>
        <dbReference type="Proteomes" id="UP000275408"/>
    </source>
</evidence>
<keyword evidence="4 10" id="KW-1133">Transmembrane helix</keyword>
<feature type="transmembrane region" description="Helical" evidence="10">
    <location>
        <begin position="574"/>
        <end position="595"/>
    </location>
</feature>
<feature type="domain" description="G-protein coupled receptors family 1 profile" evidence="11">
    <location>
        <begin position="28"/>
        <end position="280"/>
    </location>
</feature>
<feature type="transmembrane region" description="Helical" evidence="10">
    <location>
        <begin position="56"/>
        <end position="75"/>
    </location>
</feature>
<keyword evidence="5" id="KW-0297">G-protein coupled receptor</keyword>
<evidence type="ECO:0000256" key="10">
    <source>
        <dbReference type="SAM" id="Phobius"/>
    </source>
</evidence>
<feature type="transmembrane region" description="Helical" evidence="10">
    <location>
        <begin position="139"/>
        <end position="159"/>
    </location>
</feature>
<feature type="transmembrane region" description="Helical" evidence="10">
    <location>
        <begin position="218"/>
        <end position="242"/>
    </location>
</feature>
<feature type="transmembrane region" description="Helical" evidence="10">
    <location>
        <begin position="492"/>
        <end position="510"/>
    </location>
</feature>
<dbReference type="InterPro" id="IPR000276">
    <property type="entry name" value="GPCR_Rhodpsn"/>
</dbReference>
<evidence type="ECO:0000256" key="7">
    <source>
        <dbReference type="ARBA" id="ARBA00023170"/>
    </source>
</evidence>
<keyword evidence="3 10" id="KW-0812">Transmembrane</keyword>
<protein>
    <recommendedName>
        <fullName evidence="11">G-protein coupled receptors family 1 profile domain-containing protein</fullName>
    </recommendedName>
</protein>
<evidence type="ECO:0000313" key="12">
    <source>
        <dbReference type="EMBL" id="RMX46800.1"/>
    </source>
</evidence>
<dbReference type="AlphaFoldDB" id="A0A3M6TZG3"/>
<name>A0A3M6TZG3_POCDA</name>
<evidence type="ECO:0000256" key="2">
    <source>
        <dbReference type="ARBA" id="ARBA00022475"/>
    </source>
</evidence>
<sequence>MIMSKGANSLINPVVYATLVYKIPEFRAGMIRIFHKATNHIRPADLPRQRKRQSTYLIIHLAVVDLMIGAVNGPVRVYEIGNFCDLWGHDLRDANWLPGLEYVSMHFVHLVSILNLVVISSERVHATFRSFNHRFIKKWVYAVMTILIWLVPVTIFPIIESIPVHDLSTRARRNLVYFLYYLTFLFFISICYFSIYLKIRCSRLPQPHGAIGLRERKLTSAVFLVTLGSFLTLLPAAVFWGLAGLNTELVLSLSFQSKFDSFMAIIVVLMANSVLNPIIYAIRMPEIRASGFKPRKSGRYPNSSRNAVATNTSNRTLTKSSDVRWLVVPVSKCVPWFAVFITESLAVITLNIITIVVFVKQRQRQRQSTCLIIHLAMVDLMIGAVIGPVRVYEIGNFCDMREHDMRDVTWLPGVKNVLMEIVHLVSISNLSFISLERVHATFRPFKHRFIKKWVYGLVIAVIWSVPVTLIPIREFTVYDIHSYLRLEVIYFYYHFTLLLVISVSYCSIYTKVRCSRHPQRHGAAGLRERKLTSTLFLVTFGSFFMLLPVVALLGVVGFNSELVLRLSFQLKFRIFMTMNIFLLANSLVNPIIYALRMPALRAGILQLLFRRAPNRLNPVDIPIQGL</sequence>
<evidence type="ECO:0000256" key="4">
    <source>
        <dbReference type="ARBA" id="ARBA00022989"/>
    </source>
</evidence>
<dbReference type="Gene3D" id="1.20.1070.10">
    <property type="entry name" value="Rhodopsin 7-helix transmembrane proteins"/>
    <property type="match status" value="2"/>
</dbReference>
<feature type="domain" description="G-protein coupled receptors family 1 profile" evidence="11">
    <location>
        <begin position="350"/>
        <end position="593"/>
    </location>
</feature>
<evidence type="ECO:0000259" key="11">
    <source>
        <dbReference type="PROSITE" id="PS50262"/>
    </source>
</evidence>